<dbReference type="VEuPathDB" id="FungiDB:SI65_06133"/>
<reference evidence="2 3" key="1">
    <citation type="journal article" date="2016" name="BMC Genomics">
        <title>Comparative genomic and transcriptomic analyses of the Fuzhuan brick tea-fermentation fungus Aspergillus cristatus.</title>
        <authorList>
            <person name="Ge Y."/>
            <person name="Wang Y."/>
            <person name="Liu Y."/>
            <person name="Tan Y."/>
            <person name="Ren X."/>
            <person name="Zhang X."/>
            <person name="Hyde K.D."/>
            <person name="Liu Y."/>
            <person name="Liu Z."/>
        </authorList>
    </citation>
    <scope>NUCLEOTIDE SEQUENCE [LARGE SCALE GENOMIC DNA]</scope>
    <source>
        <strain evidence="2 3">GZAAS20.1005</strain>
    </source>
</reference>
<dbReference type="PANTHER" id="PTHR37534">
    <property type="entry name" value="TRANSCRIPTIONAL ACTIVATOR PROTEIN UGA3"/>
    <property type="match status" value="1"/>
</dbReference>
<dbReference type="Proteomes" id="UP000094569">
    <property type="component" value="Unassembled WGS sequence"/>
</dbReference>
<name>A0A1E3BBC0_ASPCR</name>
<dbReference type="GO" id="GO:0005634">
    <property type="term" value="C:nucleus"/>
    <property type="evidence" value="ECO:0007669"/>
    <property type="project" value="TreeGrafter"/>
</dbReference>
<proteinExistence type="predicted"/>
<dbReference type="EMBL" id="JXNT01000006">
    <property type="protein sequence ID" value="ODM18262.1"/>
    <property type="molecule type" value="Genomic_DNA"/>
</dbReference>
<protein>
    <recommendedName>
        <fullName evidence="4">Transcription factor domain-containing protein</fullName>
    </recommendedName>
</protein>
<dbReference type="GO" id="GO:0003700">
    <property type="term" value="F:DNA-binding transcription factor activity"/>
    <property type="evidence" value="ECO:0007669"/>
    <property type="project" value="TreeGrafter"/>
</dbReference>
<evidence type="ECO:0000256" key="1">
    <source>
        <dbReference type="ARBA" id="ARBA00023242"/>
    </source>
</evidence>
<accession>A0A1E3BBC0</accession>
<dbReference type="PANTHER" id="PTHR37534:SF25">
    <property type="entry name" value="ZN(II)2CYS6 TRANSCRIPTION FACTOR (EUROFUNG)"/>
    <property type="match status" value="1"/>
</dbReference>
<sequence>MRQTVFSVHIAQTSLISALAGDKTGVECLRCQRSGRRCIPAPARPEEITFRHGQNPSLRAKGPPRYGESDLAFPDDQTWVETPPDVAFEDETDRTAADYHVIGPETMPFGAEATSDSRSSASLATMTPPVVPTGLLPSFSPGDLAHPRALPASRPSSVNSLLPADTLVARPKLASLNEAFLLRHYRKALGAWLDACDFERHFSTEVVDRAPLCALLLYACLAISARHLCHTTKSVPPHVADEYHERCIAILLPVLENRDYNISIEILLASTVILRFFEQISSQHPSCDLQRHLLAGSVYISSHVDCAISGGLAEASFWVFVIQDIQFALAYQNPLRLTFSPFEEKLRQAWASQTLLDDRYWTHRAIWILAETINYCYSSNTGESQLDVIDGDALREKICSWESEHPAEFQPLHFSPADPRNNRPFPIVWYTSPWHATAIQHICMAKALIREHDLRVMHVGPDSDRHARRLNEEVMENLSVLFGIALSADDDPSARTMACHALCACGSWIRDSQAQNILLDLLRRTEAENGWPWTFMMQKLTQDWRLTVR</sequence>
<dbReference type="OrthoDB" id="4525710at2759"/>
<comment type="caution">
    <text evidence="2">The sequence shown here is derived from an EMBL/GenBank/DDBJ whole genome shotgun (WGS) entry which is preliminary data.</text>
</comment>
<evidence type="ECO:0000313" key="2">
    <source>
        <dbReference type="EMBL" id="ODM18262.1"/>
    </source>
</evidence>
<dbReference type="AlphaFoldDB" id="A0A1E3BBC0"/>
<keyword evidence="1" id="KW-0539">Nucleus</keyword>
<keyword evidence="3" id="KW-1185">Reference proteome</keyword>
<evidence type="ECO:0008006" key="4">
    <source>
        <dbReference type="Google" id="ProtNLM"/>
    </source>
</evidence>
<organism evidence="2 3">
    <name type="scientific">Aspergillus cristatus</name>
    <name type="common">Chinese Fuzhuan brick tea-fermentation fungus</name>
    <name type="synonym">Eurotium cristatum</name>
    <dbReference type="NCBI Taxonomy" id="573508"/>
    <lineage>
        <taxon>Eukaryota</taxon>
        <taxon>Fungi</taxon>
        <taxon>Dikarya</taxon>
        <taxon>Ascomycota</taxon>
        <taxon>Pezizomycotina</taxon>
        <taxon>Eurotiomycetes</taxon>
        <taxon>Eurotiomycetidae</taxon>
        <taxon>Eurotiales</taxon>
        <taxon>Aspergillaceae</taxon>
        <taxon>Aspergillus</taxon>
        <taxon>Aspergillus subgen. Aspergillus</taxon>
    </lineage>
</organism>
<dbReference type="GO" id="GO:0045944">
    <property type="term" value="P:positive regulation of transcription by RNA polymerase II"/>
    <property type="evidence" value="ECO:0007669"/>
    <property type="project" value="TreeGrafter"/>
</dbReference>
<evidence type="ECO:0000313" key="3">
    <source>
        <dbReference type="Proteomes" id="UP000094569"/>
    </source>
</evidence>
<gene>
    <name evidence="2" type="ORF">SI65_06133</name>
</gene>
<dbReference type="GO" id="GO:0000976">
    <property type="term" value="F:transcription cis-regulatory region binding"/>
    <property type="evidence" value="ECO:0007669"/>
    <property type="project" value="TreeGrafter"/>
</dbReference>